<feature type="domain" description="Signal transduction histidine kinase internal region" evidence="2">
    <location>
        <begin position="175"/>
        <end position="250"/>
    </location>
</feature>
<feature type="transmembrane region" description="Helical" evidence="1">
    <location>
        <begin position="30"/>
        <end position="50"/>
    </location>
</feature>
<feature type="transmembrane region" description="Helical" evidence="1">
    <location>
        <begin position="93"/>
        <end position="111"/>
    </location>
</feature>
<dbReference type="PANTHER" id="PTHR34220:SF7">
    <property type="entry name" value="SENSOR HISTIDINE KINASE YPDA"/>
    <property type="match status" value="1"/>
</dbReference>
<reference evidence="4" key="1">
    <citation type="submission" date="2021-01" db="EMBL/GenBank/DDBJ databases">
        <title>Genome public.</title>
        <authorList>
            <person name="Liu C."/>
            <person name="Sun Q."/>
        </authorList>
    </citation>
    <scope>NUCLEOTIDE SEQUENCE [LARGE SCALE GENOMIC DNA]</scope>
    <source>
        <strain evidence="4">YIM B02567</strain>
    </source>
</reference>
<feature type="transmembrane region" description="Helical" evidence="1">
    <location>
        <begin position="62"/>
        <end position="81"/>
    </location>
</feature>
<evidence type="ECO:0000256" key="1">
    <source>
        <dbReference type="SAM" id="Phobius"/>
    </source>
</evidence>
<dbReference type="Gene3D" id="3.30.565.10">
    <property type="entry name" value="Histidine kinase-like ATPase, C-terminal domain"/>
    <property type="match status" value="1"/>
</dbReference>
<protein>
    <submittedName>
        <fullName evidence="3">Histidine kinase</fullName>
    </submittedName>
</protein>
<evidence type="ECO:0000313" key="3">
    <source>
        <dbReference type="EMBL" id="MBK1896216.1"/>
    </source>
</evidence>
<keyword evidence="3" id="KW-0808">Transferase</keyword>
<accession>A0ABS1FUW0</accession>
<dbReference type="PANTHER" id="PTHR34220">
    <property type="entry name" value="SENSOR HISTIDINE KINASE YPDA"/>
    <property type="match status" value="1"/>
</dbReference>
<dbReference type="Pfam" id="PF06580">
    <property type="entry name" value="His_kinase"/>
    <property type="match status" value="1"/>
</dbReference>
<keyword evidence="4" id="KW-1185">Reference proteome</keyword>
<name>A0ABS1FUW0_9FLAO</name>
<keyword evidence="1" id="KW-0812">Transmembrane</keyword>
<dbReference type="InterPro" id="IPR010559">
    <property type="entry name" value="Sig_transdc_His_kin_internal"/>
</dbReference>
<dbReference type="EMBL" id="JAENHK010000010">
    <property type="protein sequence ID" value="MBK1896216.1"/>
    <property type="molecule type" value="Genomic_DNA"/>
</dbReference>
<dbReference type="Proteomes" id="UP000628669">
    <property type="component" value="Unassembled WGS sequence"/>
</dbReference>
<dbReference type="SUPFAM" id="SSF55874">
    <property type="entry name" value="ATPase domain of HSP90 chaperone/DNA topoisomerase II/histidine kinase"/>
    <property type="match status" value="1"/>
</dbReference>
<keyword evidence="3" id="KW-0418">Kinase</keyword>
<comment type="caution">
    <text evidence="3">The sequence shown here is derived from an EMBL/GenBank/DDBJ whole genome shotgun (WGS) entry which is preliminary data.</text>
</comment>
<dbReference type="GO" id="GO:0016301">
    <property type="term" value="F:kinase activity"/>
    <property type="evidence" value="ECO:0007669"/>
    <property type="project" value="UniProtKB-KW"/>
</dbReference>
<dbReference type="InterPro" id="IPR050640">
    <property type="entry name" value="Bact_2-comp_sensor_kinase"/>
</dbReference>
<gene>
    <name evidence="3" type="ORF">JHL15_10670</name>
</gene>
<feature type="transmembrane region" description="Helical" evidence="1">
    <location>
        <begin position="131"/>
        <end position="154"/>
    </location>
</feature>
<keyword evidence="1" id="KW-0472">Membrane</keyword>
<sequence>MKENFNLIFKEKQVKDDFLLRFLVDGKYRIIRHLLSFSCILFFMTAGRRWGEFDGIYDHLDWIFNVSLLSLLFYFNMYILIPKFLYKGKSINYLIILCFSVLIGCSFLLIHRKVLLESHRLLPAINIKNSLLEVLVVTCFLIPIILFSSGLKLFQHWMADIEKFYELKKKSAESELIALRNQIQPHFLFNMLNNINILTRRDPKKASYIILKLSDFLRRLLYEDNENEVYISSEIKFMDDYLSLEKIRRDNFEYTIKYCEDQIRDVKIPPNIFLILIENAIKHSMDSSDGSYIDAVLLIENGFLKVHVVNSVPTVSITKNKESGVGLNNMQRRLELIYKDTYSLKSSRTKDEYMTTLKLPL</sequence>
<proteinExistence type="predicted"/>
<evidence type="ECO:0000259" key="2">
    <source>
        <dbReference type="Pfam" id="PF06580"/>
    </source>
</evidence>
<keyword evidence="1" id="KW-1133">Transmembrane helix</keyword>
<evidence type="ECO:0000313" key="4">
    <source>
        <dbReference type="Proteomes" id="UP000628669"/>
    </source>
</evidence>
<dbReference type="RefSeq" id="WP_200245647.1">
    <property type="nucleotide sequence ID" value="NZ_JAENHK010000010.1"/>
</dbReference>
<organism evidence="3 4">
    <name type="scientific">Chryseobacterium paridis</name>
    <dbReference type="NCBI Taxonomy" id="2800328"/>
    <lineage>
        <taxon>Bacteria</taxon>
        <taxon>Pseudomonadati</taxon>
        <taxon>Bacteroidota</taxon>
        <taxon>Flavobacteriia</taxon>
        <taxon>Flavobacteriales</taxon>
        <taxon>Weeksellaceae</taxon>
        <taxon>Chryseobacterium group</taxon>
        <taxon>Chryseobacterium</taxon>
    </lineage>
</organism>
<dbReference type="InterPro" id="IPR036890">
    <property type="entry name" value="HATPase_C_sf"/>
</dbReference>